<accession>A0A9Q0IAP4</accession>
<gene>
    <name evidence="1" type="ORF">NHX12_009285</name>
</gene>
<dbReference type="Proteomes" id="UP001148018">
    <property type="component" value="Unassembled WGS sequence"/>
</dbReference>
<dbReference type="AlphaFoldDB" id="A0A9Q0IAP4"/>
<evidence type="ECO:0000313" key="2">
    <source>
        <dbReference type="Proteomes" id="UP001148018"/>
    </source>
</evidence>
<keyword evidence="2" id="KW-1185">Reference proteome</keyword>
<reference evidence="1" key="1">
    <citation type="submission" date="2022-07" db="EMBL/GenBank/DDBJ databases">
        <title>Chromosome-level genome of Muraenolepis orangiensis.</title>
        <authorList>
            <person name="Kim J."/>
        </authorList>
    </citation>
    <scope>NUCLEOTIDE SEQUENCE</scope>
    <source>
        <strain evidence="1">KU_S4_2022</strain>
        <tissue evidence="1">Muscle</tissue>
    </source>
</reference>
<dbReference type="EMBL" id="JANIIK010000114">
    <property type="protein sequence ID" value="KAJ3591340.1"/>
    <property type="molecule type" value="Genomic_DNA"/>
</dbReference>
<protein>
    <submittedName>
        <fullName evidence="1">Uncharacterized protein</fullName>
    </submittedName>
</protein>
<name>A0A9Q0IAP4_9TELE</name>
<sequence>MSSYTRRLQDNNVDNMSSYTRCGQYVLMYPVDCRITTDVLQTHGLHHITRTGTLGVNLSDFLFFLWTSLDCAPKAMIRGSLGPELIDCTKIAEEQGLPFSRTDDVLHKSPA</sequence>
<evidence type="ECO:0000313" key="1">
    <source>
        <dbReference type="EMBL" id="KAJ3591340.1"/>
    </source>
</evidence>
<comment type="caution">
    <text evidence="1">The sequence shown here is derived from an EMBL/GenBank/DDBJ whole genome shotgun (WGS) entry which is preliminary data.</text>
</comment>
<proteinExistence type="predicted"/>
<organism evidence="1 2">
    <name type="scientific">Muraenolepis orangiensis</name>
    <name type="common">Patagonian moray cod</name>
    <dbReference type="NCBI Taxonomy" id="630683"/>
    <lineage>
        <taxon>Eukaryota</taxon>
        <taxon>Metazoa</taxon>
        <taxon>Chordata</taxon>
        <taxon>Craniata</taxon>
        <taxon>Vertebrata</taxon>
        <taxon>Euteleostomi</taxon>
        <taxon>Actinopterygii</taxon>
        <taxon>Neopterygii</taxon>
        <taxon>Teleostei</taxon>
        <taxon>Neoteleostei</taxon>
        <taxon>Acanthomorphata</taxon>
        <taxon>Zeiogadaria</taxon>
        <taxon>Gadariae</taxon>
        <taxon>Gadiformes</taxon>
        <taxon>Muraenolepidoidei</taxon>
        <taxon>Muraenolepididae</taxon>
        <taxon>Muraenolepis</taxon>
    </lineage>
</organism>